<evidence type="ECO:0000256" key="2">
    <source>
        <dbReference type="ARBA" id="ARBA00022737"/>
    </source>
</evidence>
<sequence length="500" mass="56594">MRSLELIGDPAEGEHLRGKFKGWTTDAIFLPNVHKMVVTTLGRELRFFDISTRNYTEEFHLFGLSNAVTSMCYWYDTKSPTDRSVLMWGDEKGFVHLLWFLKPLKGLFEIPFSNQKGPNRLYLPDLCPNSPLVTYQQLSRVHQEPINRIKYESQGELIMTSSESATSSVVIMDLNLRRKSYIWKINKGVTSFDFCPALSLLVTCGLDPAVRLWNRYVMSRPVATLHGHNTTVLDVAIHQRLNHIFSYSRDAVLKIWDIPSQRCVRTLQLRFPCVKPGLSPEYGHFPFLLHHTTQASPSMLLVTCKDYLACLHLQGKSTDETRASFTCAIYNSHLGQVVTACADSSLAVWDVGTGCKTLEVRHAHGEEEITCVALHHTHRHLLTGASNGTIKMWDLLNGHNLHKMEAVSDTEVTGIICFPGNRLLAVGWSQQIVQYTITDPNDVYVRADMSWKSGHQHRDDVLAVAHCPARRLLATGSFDGEVIIWTLDTERPLARLHSDQ</sequence>
<dbReference type="InterPro" id="IPR019775">
    <property type="entry name" value="WD40_repeat_CS"/>
</dbReference>
<protein>
    <submittedName>
        <fullName evidence="4">Uncharacterized protein</fullName>
    </submittedName>
</protein>
<dbReference type="PANTHER" id="PTHR44324">
    <property type="entry name" value="WD40 REPEAT DOMAIN 95"/>
    <property type="match status" value="1"/>
</dbReference>
<dbReference type="Proteomes" id="UP000823561">
    <property type="component" value="Chromosome 22"/>
</dbReference>
<keyword evidence="5" id="KW-1185">Reference proteome</keyword>
<keyword evidence="2" id="KW-0677">Repeat</keyword>
<proteinExistence type="predicted"/>
<dbReference type="SMART" id="SM00320">
    <property type="entry name" value="WD40"/>
    <property type="match status" value="7"/>
</dbReference>
<evidence type="ECO:0000256" key="1">
    <source>
        <dbReference type="ARBA" id="ARBA00022574"/>
    </source>
</evidence>
<feature type="repeat" description="WD" evidence="3">
    <location>
        <begin position="362"/>
        <end position="403"/>
    </location>
</feature>
<dbReference type="PRINTS" id="PR00320">
    <property type="entry name" value="GPROTEINBRPT"/>
</dbReference>
<organism evidence="4 5">
    <name type="scientific">Alosa alosa</name>
    <name type="common">allis shad</name>
    <dbReference type="NCBI Taxonomy" id="278164"/>
    <lineage>
        <taxon>Eukaryota</taxon>
        <taxon>Metazoa</taxon>
        <taxon>Chordata</taxon>
        <taxon>Craniata</taxon>
        <taxon>Vertebrata</taxon>
        <taxon>Euteleostomi</taxon>
        <taxon>Actinopterygii</taxon>
        <taxon>Neopterygii</taxon>
        <taxon>Teleostei</taxon>
        <taxon>Clupei</taxon>
        <taxon>Clupeiformes</taxon>
        <taxon>Clupeoidei</taxon>
        <taxon>Clupeidae</taxon>
        <taxon>Alosa</taxon>
    </lineage>
</organism>
<dbReference type="InterPro" id="IPR015943">
    <property type="entry name" value="WD40/YVTN_repeat-like_dom_sf"/>
</dbReference>
<comment type="caution">
    <text evidence="4">The sequence shown here is derived from an EMBL/GenBank/DDBJ whole genome shotgun (WGS) entry which is preliminary data.</text>
</comment>
<dbReference type="PROSITE" id="PS00678">
    <property type="entry name" value="WD_REPEATS_1"/>
    <property type="match status" value="1"/>
</dbReference>
<evidence type="ECO:0000256" key="3">
    <source>
        <dbReference type="PROSITE-ProRule" id="PRU00221"/>
    </source>
</evidence>
<name>A0AAV6FPC1_9TELE</name>
<dbReference type="EMBL" id="JADWDJ010000022">
    <property type="protein sequence ID" value="KAG5262970.1"/>
    <property type="molecule type" value="Genomic_DNA"/>
</dbReference>
<evidence type="ECO:0000313" key="5">
    <source>
        <dbReference type="Proteomes" id="UP000823561"/>
    </source>
</evidence>
<dbReference type="InterPro" id="IPR051242">
    <property type="entry name" value="WD-EF-hand_domain"/>
</dbReference>
<feature type="repeat" description="WD" evidence="3">
    <location>
        <begin position="454"/>
        <end position="495"/>
    </location>
</feature>
<dbReference type="SUPFAM" id="SSF50978">
    <property type="entry name" value="WD40 repeat-like"/>
    <property type="match status" value="2"/>
</dbReference>
<dbReference type="PROSITE" id="PS50082">
    <property type="entry name" value="WD_REPEATS_2"/>
    <property type="match status" value="3"/>
</dbReference>
<dbReference type="AlphaFoldDB" id="A0AAV6FPC1"/>
<keyword evidence="1 3" id="KW-0853">WD repeat</keyword>
<dbReference type="InterPro" id="IPR020472">
    <property type="entry name" value="WD40_PAC1"/>
</dbReference>
<dbReference type="PROSITE" id="PS50294">
    <property type="entry name" value="WD_REPEATS_REGION"/>
    <property type="match status" value="2"/>
</dbReference>
<dbReference type="Pfam" id="PF00400">
    <property type="entry name" value="WD40"/>
    <property type="match status" value="4"/>
</dbReference>
<dbReference type="Gene3D" id="2.130.10.10">
    <property type="entry name" value="YVTN repeat-like/Quinoprotein amine dehydrogenase"/>
    <property type="match status" value="2"/>
</dbReference>
<evidence type="ECO:0000313" key="4">
    <source>
        <dbReference type="EMBL" id="KAG5262970.1"/>
    </source>
</evidence>
<dbReference type="PANTHER" id="PTHR44324:SF3">
    <property type="entry name" value="WD REPEAT-CONTAINING PROTEIN 49-LIKE"/>
    <property type="match status" value="1"/>
</dbReference>
<feature type="repeat" description="WD" evidence="3">
    <location>
        <begin position="225"/>
        <end position="266"/>
    </location>
</feature>
<dbReference type="InterPro" id="IPR036322">
    <property type="entry name" value="WD40_repeat_dom_sf"/>
</dbReference>
<accession>A0AAV6FPC1</accession>
<dbReference type="InterPro" id="IPR001680">
    <property type="entry name" value="WD40_rpt"/>
</dbReference>
<gene>
    <name evidence="4" type="ORF">AALO_G00281020</name>
</gene>
<reference evidence="4" key="1">
    <citation type="submission" date="2020-10" db="EMBL/GenBank/DDBJ databases">
        <title>Chromosome-scale genome assembly of the Allis shad, Alosa alosa.</title>
        <authorList>
            <person name="Margot Z."/>
            <person name="Christophe K."/>
            <person name="Cabau C."/>
            <person name="Louis A."/>
            <person name="Berthelot C."/>
            <person name="Parey E."/>
            <person name="Roest Crollius H."/>
            <person name="Montfort J."/>
            <person name="Robinson-Rechavi M."/>
            <person name="Bucao C."/>
            <person name="Bouchez O."/>
            <person name="Gislard M."/>
            <person name="Lluch J."/>
            <person name="Milhes M."/>
            <person name="Lampietro C."/>
            <person name="Lopez Roques C."/>
            <person name="Donnadieu C."/>
            <person name="Braasch I."/>
            <person name="Desvignes T."/>
            <person name="Postlethwait J."/>
            <person name="Bobe J."/>
            <person name="Guiguen Y."/>
        </authorList>
    </citation>
    <scope>NUCLEOTIDE SEQUENCE</scope>
    <source>
        <strain evidence="4">M-15738</strain>
        <tissue evidence="4">Blood</tissue>
    </source>
</reference>